<accession>A0AB39KYL2</accession>
<feature type="domain" description="FecR N-terminal" evidence="3">
    <location>
        <begin position="14"/>
        <end position="54"/>
    </location>
</feature>
<dbReference type="AlphaFoldDB" id="A0AB39KYL2"/>
<dbReference type="PANTHER" id="PTHR30273">
    <property type="entry name" value="PERIPLASMIC SIGNAL SENSOR AND SIGMA FACTOR ACTIVATOR FECR-RELATED"/>
    <property type="match status" value="1"/>
</dbReference>
<evidence type="ECO:0000313" key="4">
    <source>
        <dbReference type="EMBL" id="XDO98286.1"/>
    </source>
</evidence>
<keyword evidence="1" id="KW-0812">Transmembrane</keyword>
<dbReference type="PANTHER" id="PTHR30273:SF2">
    <property type="entry name" value="PROTEIN FECR"/>
    <property type="match status" value="1"/>
</dbReference>
<protein>
    <submittedName>
        <fullName evidence="4">FecR domain-containing protein</fullName>
    </submittedName>
</protein>
<dbReference type="InterPro" id="IPR012373">
    <property type="entry name" value="Ferrdict_sens_TM"/>
</dbReference>
<name>A0AB39KYL2_9CAUL</name>
<dbReference type="InterPro" id="IPR006860">
    <property type="entry name" value="FecR"/>
</dbReference>
<dbReference type="Pfam" id="PF16220">
    <property type="entry name" value="DUF4880"/>
    <property type="match status" value="1"/>
</dbReference>
<proteinExistence type="predicted"/>
<evidence type="ECO:0000256" key="1">
    <source>
        <dbReference type="SAM" id="Phobius"/>
    </source>
</evidence>
<organism evidence="4">
    <name type="scientific">Caulobacter sp. 73W</name>
    <dbReference type="NCBI Taxonomy" id="3161137"/>
    <lineage>
        <taxon>Bacteria</taxon>
        <taxon>Pseudomonadati</taxon>
        <taxon>Pseudomonadota</taxon>
        <taxon>Alphaproteobacteria</taxon>
        <taxon>Caulobacterales</taxon>
        <taxon>Caulobacteraceae</taxon>
        <taxon>Caulobacter</taxon>
    </lineage>
</organism>
<dbReference type="InterPro" id="IPR032623">
    <property type="entry name" value="FecR_N"/>
</dbReference>
<sequence>MTATAESSAEIDAAAAAWAARADRGPLSPKDQADLEAWAAVDPRRAGAYARALAVSVHLDRAQGLGKDFEPRRHPAARALDRRRLILSGGLLAAASVVGIVGFVATDRSARLTTRKGDIRRASLADGSAATLNTDTRLRTAFDDRGRRIFLLQGEALFDVAKDPARPFVVTAGDVRVRAVGTSFTVRRLDDSAVTVVVREGVVEVTRGNEPPVRLAAAQTVQVAVGAPLAPAAIGGAAVERAMAWRQGMIDLDGLTLGEAAGQFARYSDRRIVIDDPVVARLKVAGLFSASDPEGFARAAALSLGLTAETQADGVRLRGS</sequence>
<keyword evidence="1" id="KW-1133">Transmembrane helix</keyword>
<evidence type="ECO:0000259" key="3">
    <source>
        <dbReference type="Pfam" id="PF16220"/>
    </source>
</evidence>
<dbReference type="EMBL" id="CP158375">
    <property type="protein sequence ID" value="XDO98286.1"/>
    <property type="molecule type" value="Genomic_DNA"/>
</dbReference>
<keyword evidence="1" id="KW-0472">Membrane</keyword>
<dbReference type="Pfam" id="PF04773">
    <property type="entry name" value="FecR"/>
    <property type="match status" value="1"/>
</dbReference>
<feature type="transmembrane region" description="Helical" evidence="1">
    <location>
        <begin position="85"/>
        <end position="105"/>
    </location>
</feature>
<dbReference type="GO" id="GO:0016989">
    <property type="term" value="F:sigma factor antagonist activity"/>
    <property type="evidence" value="ECO:0007669"/>
    <property type="project" value="TreeGrafter"/>
</dbReference>
<feature type="domain" description="FecR protein" evidence="2">
    <location>
        <begin position="111"/>
        <end position="204"/>
    </location>
</feature>
<dbReference type="Gene3D" id="2.60.120.1440">
    <property type="match status" value="1"/>
</dbReference>
<dbReference type="PIRSF" id="PIRSF018266">
    <property type="entry name" value="FecR"/>
    <property type="match status" value="1"/>
</dbReference>
<reference evidence="4" key="1">
    <citation type="submission" date="2024-06" db="EMBL/GenBank/DDBJ databases">
        <title>Caulobacter inopinatus, sp. nov.</title>
        <authorList>
            <person name="Donachie S.P."/>
        </authorList>
    </citation>
    <scope>NUCLEOTIDE SEQUENCE</scope>
    <source>
        <strain evidence="4">73W</strain>
    </source>
</reference>
<gene>
    <name evidence="4" type="ORF">ABOZ73_07675</name>
</gene>
<dbReference type="RefSeq" id="WP_369062073.1">
    <property type="nucleotide sequence ID" value="NZ_CP158375.1"/>
</dbReference>
<evidence type="ECO:0000259" key="2">
    <source>
        <dbReference type="Pfam" id="PF04773"/>
    </source>
</evidence>